<comment type="caution">
    <text evidence="7">The sequence shown here is derived from an EMBL/GenBank/DDBJ whole genome shotgun (WGS) entry which is preliminary data.</text>
</comment>
<dbReference type="RefSeq" id="WP_201504070.1">
    <property type="nucleotide sequence ID" value="NZ_BAAAFR010000001.1"/>
</dbReference>
<evidence type="ECO:0000256" key="1">
    <source>
        <dbReference type="ARBA" id="ARBA00001947"/>
    </source>
</evidence>
<dbReference type="InterPro" id="IPR004183">
    <property type="entry name" value="Xdiol_dOase_suB"/>
</dbReference>
<name>A0ABP3F876_9GAMM</name>
<keyword evidence="4" id="KW-0862">Zinc</keyword>
<protein>
    <submittedName>
        <fullName evidence="7">Class III extradiol ring-cleavage dioxygenase</fullName>
    </submittedName>
</protein>
<comment type="cofactor">
    <cofactor evidence="1">
        <name>Zn(2+)</name>
        <dbReference type="ChEBI" id="CHEBI:29105"/>
    </cofactor>
</comment>
<evidence type="ECO:0000259" key="6">
    <source>
        <dbReference type="Pfam" id="PF02900"/>
    </source>
</evidence>
<organism evidence="7 8">
    <name type="scientific">Psychrobacter aestuarii</name>
    <dbReference type="NCBI Taxonomy" id="556327"/>
    <lineage>
        <taxon>Bacteria</taxon>
        <taxon>Pseudomonadati</taxon>
        <taxon>Pseudomonadota</taxon>
        <taxon>Gammaproteobacteria</taxon>
        <taxon>Moraxellales</taxon>
        <taxon>Moraxellaceae</taxon>
        <taxon>Psychrobacter</taxon>
    </lineage>
</organism>
<dbReference type="Pfam" id="PF02900">
    <property type="entry name" value="LigB"/>
    <property type="match status" value="1"/>
</dbReference>
<accession>A0ABP3F876</accession>
<evidence type="ECO:0000256" key="5">
    <source>
        <dbReference type="ARBA" id="ARBA00023002"/>
    </source>
</evidence>
<evidence type="ECO:0000256" key="4">
    <source>
        <dbReference type="ARBA" id="ARBA00022833"/>
    </source>
</evidence>
<keyword evidence="8" id="KW-1185">Reference proteome</keyword>
<evidence type="ECO:0000313" key="7">
    <source>
        <dbReference type="EMBL" id="GAA0310024.1"/>
    </source>
</evidence>
<dbReference type="EMBL" id="BAAAFR010000001">
    <property type="protein sequence ID" value="GAA0310024.1"/>
    <property type="molecule type" value="Genomic_DNA"/>
</dbReference>
<comment type="similarity">
    <text evidence="2">Belongs to the DODA-type extradiol aromatic ring-opening dioxygenase family.</text>
</comment>
<dbReference type="PANTHER" id="PTHR30096:SF0">
    <property type="entry name" value="4,5-DOPA DIOXYGENASE EXTRADIOL-LIKE PROTEIN"/>
    <property type="match status" value="1"/>
</dbReference>
<dbReference type="PIRSF" id="PIRSF006157">
    <property type="entry name" value="Doxgns_DODA"/>
    <property type="match status" value="1"/>
</dbReference>
<evidence type="ECO:0000313" key="8">
    <source>
        <dbReference type="Proteomes" id="UP001501787"/>
    </source>
</evidence>
<feature type="domain" description="Extradiol ring-cleavage dioxygenase class III enzyme subunit B" evidence="6">
    <location>
        <begin position="15"/>
        <end position="266"/>
    </location>
</feature>
<evidence type="ECO:0000256" key="3">
    <source>
        <dbReference type="ARBA" id="ARBA00022723"/>
    </source>
</evidence>
<dbReference type="Proteomes" id="UP001501787">
    <property type="component" value="Unassembled WGS sequence"/>
</dbReference>
<dbReference type="PANTHER" id="PTHR30096">
    <property type="entry name" value="4,5-DOPA DIOXYGENASE EXTRADIOL-LIKE PROTEIN"/>
    <property type="match status" value="1"/>
</dbReference>
<dbReference type="SUPFAM" id="SSF53213">
    <property type="entry name" value="LigB-like"/>
    <property type="match status" value="1"/>
</dbReference>
<proteinExistence type="inferred from homology"/>
<sequence>MNTASDKAPMPQPVFFIPHGGGPCFFMDWQPADTWRGMAEFLSSIGTRLPVAPSAIVVTSAHWQASSFSVTASAQPALIYDYYGFPKHTYELTYPANGAPHLATRISETLTQAGLSSTPHPSRGFDHGVFIPLKLMFPNADIPVVQLSLRHDLDPEAHLLAGRALADLRKEGVLIIASGMSFHNMKGYGDANFTAPSKRFDTWLTDTLARAADDRWSALIDWKDAPSAHISHPIGAEEHLLPLMVAVGAAGEYGAQKIYTEQVLKTQLSAWQFGG</sequence>
<reference evidence="8" key="1">
    <citation type="journal article" date="2019" name="Int. J. Syst. Evol. Microbiol.">
        <title>The Global Catalogue of Microorganisms (GCM) 10K type strain sequencing project: providing services to taxonomists for standard genome sequencing and annotation.</title>
        <authorList>
            <consortium name="The Broad Institute Genomics Platform"/>
            <consortium name="The Broad Institute Genome Sequencing Center for Infectious Disease"/>
            <person name="Wu L."/>
            <person name="Ma J."/>
        </authorList>
    </citation>
    <scope>NUCLEOTIDE SEQUENCE [LARGE SCALE GENOMIC DNA]</scope>
    <source>
        <strain evidence="8">JCM 16343</strain>
    </source>
</reference>
<gene>
    <name evidence="7" type="ORF">GCM10009129_04050</name>
</gene>
<keyword evidence="5" id="KW-0560">Oxidoreductase</keyword>
<dbReference type="InterPro" id="IPR014436">
    <property type="entry name" value="Extradiol_dOase_DODA"/>
</dbReference>
<keyword evidence="3" id="KW-0479">Metal-binding</keyword>
<dbReference type="CDD" id="cd07363">
    <property type="entry name" value="45_DOPA_Dioxygenase"/>
    <property type="match status" value="1"/>
</dbReference>
<evidence type="ECO:0000256" key="2">
    <source>
        <dbReference type="ARBA" id="ARBA00007581"/>
    </source>
</evidence>
<dbReference type="GO" id="GO:0051213">
    <property type="term" value="F:dioxygenase activity"/>
    <property type="evidence" value="ECO:0007669"/>
    <property type="project" value="UniProtKB-KW"/>
</dbReference>
<keyword evidence="7" id="KW-0223">Dioxygenase</keyword>
<dbReference type="Gene3D" id="3.40.830.10">
    <property type="entry name" value="LigB-like"/>
    <property type="match status" value="1"/>
</dbReference>